<evidence type="ECO:0000256" key="1">
    <source>
        <dbReference type="ARBA" id="ARBA00004123"/>
    </source>
</evidence>
<dbReference type="GO" id="GO:0005634">
    <property type="term" value="C:nucleus"/>
    <property type="evidence" value="ECO:0007669"/>
    <property type="project" value="UniProtKB-SubCell"/>
</dbReference>
<proteinExistence type="predicted"/>
<feature type="non-terminal residue" evidence="2">
    <location>
        <position position="1"/>
    </location>
</feature>
<evidence type="ECO:0008006" key="4">
    <source>
        <dbReference type="Google" id="ProtNLM"/>
    </source>
</evidence>
<dbReference type="Proteomes" id="UP001162162">
    <property type="component" value="Unassembled WGS sequence"/>
</dbReference>
<dbReference type="Gene3D" id="1.10.10.60">
    <property type="entry name" value="Homeodomain-like"/>
    <property type="match status" value="1"/>
</dbReference>
<protein>
    <recommendedName>
        <fullName evidence="4">HTH CENPB-type domain-containing protein</fullName>
    </recommendedName>
</protein>
<dbReference type="AlphaFoldDB" id="A0AAV8XPC1"/>
<comment type="subcellular location">
    <subcellularLocation>
        <location evidence="1">Nucleus</location>
    </subcellularLocation>
</comment>
<organism evidence="2 3">
    <name type="scientific">Aromia moschata</name>
    <dbReference type="NCBI Taxonomy" id="1265417"/>
    <lineage>
        <taxon>Eukaryota</taxon>
        <taxon>Metazoa</taxon>
        <taxon>Ecdysozoa</taxon>
        <taxon>Arthropoda</taxon>
        <taxon>Hexapoda</taxon>
        <taxon>Insecta</taxon>
        <taxon>Pterygota</taxon>
        <taxon>Neoptera</taxon>
        <taxon>Endopterygota</taxon>
        <taxon>Coleoptera</taxon>
        <taxon>Polyphaga</taxon>
        <taxon>Cucujiformia</taxon>
        <taxon>Chrysomeloidea</taxon>
        <taxon>Cerambycidae</taxon>
        <taxon>Cerambycinae</taxon>
        <taxon>Callichromatini</taxon>
        <taxon>Aromia</taxon>
    </lineage>
</organism>
<reference evidence="2" key="1">
    <citation type="journal article" date="2023" name="Insect Mol. Biol.">
        <title>Genome sequencing provides insights into the evolution of gene families encoding plant cell wall-degrading enzymes in longhorned beetles.</title>
        <authorList>
            <person name="Shin N.R."/>
            <person name="Okamura Y."/>
            <person name="Kirsch R."/>
            <person name="Pauchet Y."/>
        </authorList>
    </citation>
    <scope>NUCLEOTIDE SEQUENCE</scope>
    <source>
        <strain evidence="2">AMC_N1</strain>
    </source>
</reference>
<gene>
    <name evidence="2" type="ORF">NQ318_023246</name>
</gene>
<dbReference type="SUPFAM" id="SSF46689">
    <property type="entry name" value="Homeodomain-like"/>
    <property type="match status" value="1"/>
</dbReference>
<comment type="caution">
    <text evidence="2">The sequence shown here is derived from an EMBL/GenBank/DDBJ whole genome shotgun (WGS) entry which is preliminary data.</text>
</comment>
<evidence type="ECO:0000313" key="3">
    <source>
        <dbReference type="Proteomes" id="UP001162162"/>
    </source>
</evidence>
<dbReference type="InterPro" id="IPR009057">
    <property type="entry name" value="Homeodomain-like_sf"/>
</dbReference>
<name>A0AAV8XPC1_9CUCU</name>
<sequence length="203" mass="23420">TSQKKVPSRPYANYTAENLQNAIYAIKSKTLTLRQASKKYKTSLGTLNRKCHDKNMNKVGRPTVLSQIEEQNIAEGLQIAAEWDVLHSYLEKLGRREPRFNQNYPGKDWVSSFRERHPQLTNRLAENIKRNRADVSRETISEYFNNLEQTLNNVPPNAIINYDETNLCDDPGRSKVLVRRGAKHPEMSGFLKNKHFHNCGLHS</sequence>
<evidence type="ECO:0000313" key="2">
    <source>
        <dbReference type="EMBL" id="KAJ8939905.1"/>
    </source>
</evidence>
<dbReference type="EMBL" id="JAPWTK010000460">
    <property type="protein sequence ID" value="KAJ8939905.1"/>
    <property type="molecule type" value="Genomic_DNA"/>
</dbReference>
<accession>A0AAV8XPC1</accession>
<keyword evidence="3" id="KW-1185">Reference proteome</keyword>